<evidence type="ECO:0000256" key="1">
    <source>
        <dbReference type="ARBA" id="ARBA00001947"/>
    </source>
</evidence>
<dbReference type="GO" id="GO:0005886">
    <property type="term" value="C:plasma membrane"/>
    <property type="evidence" value="ECO:0007669"/>
    <property type="project" value="TreeGrafter"/>
</dbReference>
<dbReference type="InterPro" id="IPR024079">
    <property type="entry name" value="MetalloPept_cat_dom_sf"/>
</dbReference>
<dbReference type="InterPro" id="IPR000718">
    <property type="entry name" value="Peptidase_M13"/>
</dbReference>
<dbReference type="PANTHER" id="PTHR11733">
    <property type="entry name" value="ZINC METALLOPROTEASE FAMILY M13 NEPRILYSIN-RELATED"/>
    <property type="match status" value="1"/>
</dbReference>
<feature type="domain" description="Peptidase M13 C-terminal" evidence="8">
    <location>
        <begin position="469"/>
        <end position="656"/>
    </location>
</feature>
<dbReference type="GeneID" id="30926760"/>
<feature type="domain" description="Peptidase M13 N-terminal" evidence="9">
    <location>
        <begin position="40"/>
        <end position="417"/>
    </location>
</feature>
<evidence type="ECO:0000256" key="7">
    <source>
        <dbReference type="ARBA" id="ARBA00023049"/>
    </source>
</evidence>
<dbReference type="AlphaFoldDB" id="A0A1R4A4W8"/>
<dbReference type="Gene3D" id="1.10.1380.10">
    <property type="entry name" value="Neutral endopeptidase , domain2"/>
    <property type="match status" value="1"/>
</dbReference>
<dbReference type="Pfam" id="PF01431">
    <property type="entry name" value="Peptidase_M13"/>
    <property type="match status" value="1"/>
</dbReference>
<keyword evidence="5" id="KW-0378">Hydrolase</keyword>
<dbReference type="Proteomes" id="UP000187822">
    <property type="component" value="Chromosome I"/>
</dbReference>
<dbReference type="RefSeq" id="WP_145983893.1">
    <property type="nucleotide sequence ID" value="NZ_LT719092.1"/>
</dbReference>
<dbReference type="Pfam" id="PF05649">
    <property type="entry name" value="Peptidase_M13_N"/>
    <property type="match status" value="1"/>
</dbReference>
<dbReference type="EMBL" id="LT719092">
    <property type="protein sequence ID" value="SJK84013.1"/>
    <property type="molecule type" value="Genomic_DNA"/>
</dbReference>
<accession>A0A1R4A4W8</accession>
<proteinExistence type="inferred from homology"/>
<dbReference type="InterPro" id="IPR008753">
    <property type="entry name" value="Peptidase_M13_N"/>
</dbReference>
<keyword evidence="4" id="KW-0479">Metal-binding</keyword>
<keyword evidence="7" id="KW-0482">Metalloprotease</keyword>
<sequence length="673" mass="78338">MELVDTGNMAGNSFIEKIDPKERPEEAKFSIQNMDTNEDPMANFFRFANGKWIDTHPIPPDKSSWGGFMELRDRNIYILGKILEKCALDDGKKRGIEKMVGDFYISIMDQKKLEEKKFDPIKPIMEKINKVRDKNEMVKVSQYLHSNGIGNFFSVFSMPDEKNSSVYAFYIYQGGLSLPNRDYYIQDSFQKTRDEFVAHMQNMFTMYGYSPMESKDSAEKVMKIETYIAKASRPQADLRDSEKNYNRIPYGELNEKFSRLNLVKYLEISQVPKTEYIVVGQPEVLDAVEKMLEEFSLEDLKTYLRWNTINYAAPYLHEAAEMEHFDFFNRKLLGQEVPEKRWKKAVNIVDRSIGEALGELYVEQEFGKEARERMQTMVDDIRSVFEEKLKNLPWMSDVTKKKALEKFSKFRAKIGYPSKFIDYSSIDIRKDDLLGNVMRSENFEFRREASRIGEQVDKELWLMTPPTVNAYFSPTENEIVFPAGILQPPFFDATMDDAVNYGGIGGVISHEITHGFDDQGRRYDMDGNLKDWWTEEDAKKFTERADEVVKLYDSLEVLPGLHVNGKLTLGENIADLGGVSIAFEALQRRLRKNPELNKKIDGFTPEQRFFLSWAQIWRGNNREPEIRRRISIDPHSPNVFRGSIPVMNHEKFDSSFVELSKVKKGLDKKIFIW</sequence>
<keyword evidence="11" id="KW-1185">Reference proteome</keyword>
<keyword evidence="6" id="KW-0862">Zinc</keyword>
<name>A0A1R4A4W8_9ARCH</name>
<dbReference type="GO" id="GO:0004222">
    <property type="term" value="F:metalloendopeptidase activity"/>
    <property type="evidence" value="ECO:0007669"/>
    <property type="project" value="InterPro"/>
</dbReference>
<dbReference type="GO" id="GO:0016485">
    <property type="term" value="P:protein processing"/>
    <property type="evidence" value="ECO:0007669"/>
    <property type="project" value="TreeGrafter"/>
</dbReference>
<dbReference type="PRINTS" id="PR00786">
    <property type="entry name" value="NEPRILYSIN"/>
</dbReference>
<evidence type="ECO:0000313" key="11">
    <source>
        <dbReference type="Proteomes" id="UP000187822"/>
    </source>
</evidence>
<protein>
    <submittedName>
        <fullName evidence="10">Metalloendopeptidase</fullName>
    </submittedName>
</protein>
<evidence type="ECO:0000256" key="3">
    <source>
        <dbReference type="ARBA" id="ARBA00022670"/>
    </source>
</evidence>
<evidence type="ECO:0000313" key="10">
    <source>
        <dbReference type="EMBL" id="SJK84013.1"/>
    </source>
</evidence>
<evidence type="ECO:0000256" key="6">
    <source>
        <dbReference type="ARBA" id="ARBA00022833"/>
    </source>
</evidence>
<evidence type="ECO:0000256" key="2">
    <source>
        <dbReference type="ARBA" id="ARBA00007357"/>
    </source>
</evidence>
<dbReference type="PROSITE" id="PS51885">
    <property type="entry name" value="NEPRILYSIN"/>
    <property type="match status" value="1"/>
</dbReference>
<evidence type="ECO:0000256" key="4">
    <source>
        <dbReference type="ARBA" id="ARBA00022723"/>
    </source>
</evidence>
<evidence type="ECO:0000256" key="5">
    <source>
        <dbReference type="ARBA" id="ARBA00022801"/>
    </source>
</evidence>
<evidence type="ECO:0000259" key="9">
    <source>
        <dbReference type="Pfam" id="PF05649"/>
    </source>
</evidence>
<dbReference type="SUPFAM" id="SSF55486">
    <property type="entry name" value="Metalloproteases ('zincins'), catalytic domain"/>
    <property type="match status" value="1"/>
</dbReference>
<comment type="cofactor">
    <cofactor evidence="1">
        <name>Zn(2+)</name>
        <dbReference type="ChEBI" id="CHEBI:29105"/>
    </cofactor>
</comment>
<dbReference type="GO" id="GO:0046872">
    <property type="term" value="F:metal ion binding"/>
    <property type="evidence" value="ECO:0007669"/>
    <property type="project" value="UniProtKB-KW"/>
</dbReference>
<evidence type="ECO:0000259" key="8">
    <source>
        <dbReference type="Pfam" id="PF01431"/>
    </source>
</evidence>
<dbReference type="KEGG" id="cdiv:CPM_0118"/>
<reference evidence="11" key="1">
    <citation type="submission" date="2016-06" db="EMBL/GenBank/DDBJ databases">
        <authorList>
            <person name="Toshchakov V.S."/>
        </authorList>
    </citation>
    <scope>NUCLEOTIDE SEQUENCE [LARGE SCALE GENOMIC DNA]</scope>
    <source>
        <strain>PM4 (JCM 30641</strain>
        <strain evidence="11">\VKM B-2940)</strain>
    </source>
</reference>
<dbReference type="InterPro" id="IPR018497">
    <property type="entry name" value="Peptidase_M13_C"/>
</dbReference>
<dbReference type="Gene3D" id="3.40.390.10">
    <property type="entry name" value="Collagenase (Catalytic Domain)"/>
    <property type="match status" value="1"/>
</dbReference>
<dbReference type="OrthoDB" id="115724at2157"/>
<dbReference type="CDD" id="cd08662">
    <property type="entry name" value="M13"/>
    <property type="match status" value="1"/>
</dbReference>
<gene>
    <name evidence="10" type="ORF">CPM_0118</name>
</gene>
<dbReference type="STRING" id="1673428.CPM_0118"/>
<keyword evidence="3" id="KW-0645">Protease</keyword>
<comment type="similarity">
    <text evidence="2">Belongs to the peptidase M13 family.</text>
</comment>
<dbReference type="PANTHER" id="PTHR11733:SF167">
    <property type="entry name" value="FI17812P1-RELATED"/>
    <property type="match status" value="1"/>
</dbReference>
<organism evidence="10 11">
    <name type="scientific">Cuniculiplasma divulgatum</name>
    <dbReference type="NCBI Taxonomy" id="1673428"/>
    <lineage>
        <taxon>Archaea</taxon>
        <taxon>Methanobacteriati</taxon>
        <taxon>Thermoplasmatota</taxon>
        <taxon>Thermoplasmata</taxon>
        <taxon>Thermoplasmatales</taxon>
        <taxon>Cuniculiplasmataceae</taxon>
        <taxon>Cuniculiplasma</taxon>
    </lineage>
</organism>
<dbReference type="InterPro" id="IPR042089">
    <property type="entry name" value="Peptidase_M13_dom_2"/>
</dbReference>